<evidence type="ECO:0000256" key="6">
    <source>
        <dbReference type="ARBA" id="ARBA00022448"/>
    </source>
</evidence>
<dbReference type="PANTHER" id="PTHR38689">
    <property type="entry name" value="SUCCINATE DEHYDROGENASE HYDROPHOBIC MEMBRANE ANCHOR SUBUNIT"/>
    <property type="match status" value="1"/>
</dbReference>
<evidence type="ECO:0000256" key="4">
    <source>
        <dbReference type="ARBA" id="ARBA00005163"/>
    </source>
</evidence>
<evidence type="ECO:0000256" key="10">
    <source>
        <dbReference type="ARBA" id="ARBA00022617"/>
    </source>
</evidence>
<keyword evidence="6" id="KW-0813">Transport</keyword>
<dbReference type="GO" id="GO:0046872">
    <property type="term" value="F:metal ion binding"/>
    <property type="evidence" value="ECO:0007669"/>
    <property type="project" value="UniProtKB-KW"/>
</dbReference>
<evidence type="ECO:0000256" key="9">
    <source>
        <dbReference type="ARBA" id="ARBA00022532"/>
    </source>
</evidence>
<evidence type="ECO:0000256" key="12">
    <source>
        <dbReference type="ARBA" id="ARBA00022723"/>
    </source>
</evidence>
<evidence type="ECO:0000256" key="1">
    <source>
        <dbReference type="ARBA" id="ARBA00001971"/>
    </source>
</evidence>
<dbReference type="GO" id="GO:0009055">
    <property type="term" value="F:electron transfer activity"/>
    <property type="evidence" value="ECO:0007669"/>
    <property type="project" value="TreeGrafter"/>
</dbReference>
<evidence type="ECO:0000313" key="18">
    <source>
        <dbReference type="EMBL" id="PMP72167.1"/>
    </source>
</evidence>
<proteinExistence type="predicted"/>
<dbReference type="InterPro" id="IPR000701">
    <property type="entry name" value="SuccDH_FuR_B_TM-su"/>
</dbReference>
<dbReference type="Gene3D" id="1.20.1300.10">
    <property type="entry name" value="Fumarate reductase/succinate dehydrogenase, transmembrane subunit"/>
    <property type="match status" value="1"/>
</dbReference>
<evidence type="ECO:0000256" key="3">
    <source>
        <dbReference type="ARBA" id="ARBA00004429"/>
    </source>
</evidence>
<keyword evidence="11 17" id="KW-0812">Transmembrane</keyword>
<dbReference type="NCBIfam" id="TIGR02968">
    <property type="entry name" value="succ_dehyd_anc"/>
    <property type="match status" value="1"/>
</dbReference>
<keyword evidence="15" id="KW-0408">Iron</keyword>
<keyword evidence="13" id="KW-0249">Electron transport</keyword>
<comment type="function">
    <text evidence="2">Membrane-anchoring subunit of succinate dehydrogenase (SDH).</text>
</comment>
<evidence type="ECO:0000256" key="16">
    <source>
        <dbReference type="ARBA" id="ARBA00023136"/>
    </source>
</evidence>
<comment type="cofactor">
    <cofactor evidence="1">
        <name>heme</name>
        <dbReference type="ChEBI" id="CHEBI:30413"/>
    </cofactor>
</comment>
<organism evidence="18 19">
    <name type="scientific">Thermodesulfovibrio aggregans</name>
    <dbReference type="NCBI Taxonomy" id="86166"/>
    <lineage>
        <taxon>Bacteria</taxon>
        <taxon>Pseudomonadati</taxon>
        <taxon>Nitrospirota</taxon>
        <taxon>Thermodesulfovibrionia</taxon>
        <taxon>Thermodesulfovibrionales</taxon>
        <taxon>Thermodesulfovibrionaceae</taxon>
        <taxon>Thermodesulfovibrio</taxon>
    </lineage>
</organism>
<feature type="transmembrane region" description="Helical" evidence="17">
    <location>
        <begin position="82"/>
        <end position="103"/>
    </location>
</feature>
<evidence type="ECO:0000256" key="5">
    <source>
        <dbReference type="ARBA" id="ARBA00019425"/>
    </source>
</evidence>
<feature type="transmembrane region" description="Helical" evidence="17">
    <location>
        <begin position="49"/>
        <end position="70"/>
    </location>
</feature>
<gene>
    <name evidence="18" type="primary">sdhD</name>
    <name evidence="18" type="ORF">C0186_01945</name>
</gene>
<comment type="subcellular location">
    <subcellularLocation>
        <location evidence="3">Cell inner membrane</location>
        <topology evidence="3">Multi-pass membrane protein</topology>
    </subcellularLocation>
</comment>
<evidence type="ECO:0000256" key="7">
    <source>
        <dbReference type="ARBA" id="ARBA00022475"/>
    </source>
</evidence>
<dbReference type="GO" id="GO:0017004">
    <property type="term" value="P:cytochrome complex assembly"/>
    <property type="evidence" value="ECO:0007669"/>
    <property type="project" value="TreeGrafter"/>
</dbReference>
<keyword evidence="8" id="KW-0997">Cell inner membrane</keyword>
<evidence type="ECO:0000256" key="17">
    <source>
        <dbReference type="SAM" id="Phobius"/>
    </source>
</evidence>
<name>A0A2J6WP46_9BACT</name>
<comment type="caution">
    <text evidence="18">The sequence shown here is derived from an EMBL/GenBank/DDBJ whole genome shotgun (WGS) entry which is preliminary data.</text>
</comment>
<dbReference type="Proteomes" id="UP000242288">
    <property type="component" value="Unassembled WGS sequence"/>
</dbReference>
<keyword evidence="9" id="KW-0816">Tricarboxylic acid cycle</keyword>
<keyword evidence="16 17" id="KW-0472">Membrane</keyword>
<evidence type="ECO:0000256" key="2">
    <source>
        <dbReference type="ARBA" id="ARBA00004050"/>
    </source>
</evidence>
<evidence type="ECO:0000313" key="19">
    <source>
        <dbReference type="Proteomes" id="UP000242288"/>
    </source>
</evidence>
<dbReference type="Pfam" id="PF01127">
    <property type="entry name" value="Sdh_cyt"/>
    <property type="match status" value="1"/>
</dbReference>
<dbReference type="PANTHER" id="PTHR38689:SF1">
    <property type="entry name" value="SUCCINATE DEHYDROGENASE HYDROPHOBIC MEMBRANE ANCHOR SUBUNIT"/>
    <property type="match status" value="1"/>
</dbReference>
<evidence type="ECO:0000256" key="15">
    <source>
        <dbReference type="ARBA" id="ARBA00023004"/>
    </source>
</evidence>
<evidence type="ECO:0000256" key="11">
    <source>
        <dbReference type="ARBA" id="ARBA00022692"/>
    </source>
</evidence>
<dbReference type="SUPFAM" id="SSF81343">
    <property type="entry name" value="Fumarate reductase respiratory complex transmembrane subunits"/>
    <property type="match status" value="1"/>
</dbReference>
<evidence type="ECO:0000256" key="14">
    <source>
        <dbReference type="ARBA" id="ARBA00022989"/>
    </source>
</evidence>
<keyword evidence="12" id="KW-0479">Metal-binding</keyword>
<evidence type="ECO:0000256" key="13">
    <source>
        <dbReference type="ARBA" id="ARBA00022982"/>
    </source>
</evidence>
<sequence length="104" mass="12260">MWSWLLHRITGVILAFGLVYHFFMMHFIQPEAYSYEAVIQRLSEPSWKVFNIVFLLSALYHGFYGLNGLVTEYVKNNSLKRFLKIMVFIIPLGLAFFGFKIVFL</sequence>
<dbReference type="GO" id="GO:0006099">
    <property type="term" value="P:tricarboxylic acid cycle"/>
    <property type="evidence" value="ECO:0007669"/>
    <property type="project" value="UniProtKB-UniPathway"/>
</dbReference>
<keyword evidence="14 17" id="KW-1133">Transmembrane helix</keyword>
<dbReference type="GO" id="GO:0005886">
    <property type="term" value="C:plasma membrane"/>
    <property type="evidence" value="ECO:0007669"/>
    <property type="project" value="UniProtKB-SubCell"/>
</dbReference>
<dbReference type="EMBL" id="PNIO01000014">
    <property type="protein sequence ID" value="PMP72167.1"/>
    <property type="molecule type" value="Genomic_DNA"/>
</dbReference>
<dbReference type="GO" id="GO:0020037">
    <property type="term" value="F:heme binding"/>
    <property type="evidence" value="ECO:0007669"/>
    <property type="project" value="InterPro"/>
</dbReference>
<keyword evidence="7" id="KW-1003">Cell membrane</keyword>
<dbReference type="InterPro" id="IPR014312">
    <property type="entry name" value="Succ_DH_anchor"/>
</dbReference>
<comment type="pathway">
    <text evidence="4">Carbohydrate metabolism; tricarboxylic acid cycle.</text>
</comment>
<dbReference type="AlphaFoldDB" id="A0A2J6WP46"/>
<protein>
    <recommendedName>
        <fullName evidence="5">Succinate dehydrogenase hydrophobic membrane anchor subunit</fullName>
    </recommendedName>
</protein>
<dbReference type="InterPro" id="IPR034804">
    <property type="entry name" value="SQR/QFR_C/D"/>
</dbReference>
<accession>A0A2J6WP46</accession>
<reference evidence="18 19" key="1">
    <citation type="submission" date="2018-01" db="EMBL/GenBank/DDBJ databases">
        <title>Metagenomic assembled genomes from two thermal pools in the Uzon Caldera, Kamchatka, Russia.</title>
        <authorList>
            <person name="Wilkins L."/>
            <person name="Ettinger C."/>
        </authorList>
    </citation>
    <scope>NUCLEOTIDE SEQUENCE [LARGE SCALE GENOMIC DNA]</scope>
    <source>
        <strain evidence="18">ZAV-04</strain>
    </source>
</reference>
<evidence type="ECO:0000256" key="8">
    <source>
        <dbReference type="ARBA" id="ARBA00022519"/>
    </source>
</evidence>
<dbReference type="UniPathway" id="UPA00223"/>
<feature type="transmembrane region" description="Helical" evidence="17">
    <location>
        <begin position="12"/>
        <end position="29"/>
    </location>
</feature>
<keyword evidence="10" id="KW-0349">Heme</keyword>